<evidence type="ECO:0000313" key="1">
    <source>
        <dbReference type="EMBL" id="KDN24391.1"/>
    </source>
</evidence>
<organism evidence="1 2">
    <name type="scientific">Moraxella bovoculi 237</name>
    <dbReference type="NCBI Taxonomy" id="743974"/>
    <lineage>
        <taxon>Bacteria</taxon>
        <taxon>Pseudomonadati</taxon>
        <taxon>Pseudomonadota</taxon>
        <taxon>Gammaproteobacteria</taxon>
        <taxon>Moraxellales</taxon>
        <taxon>Moraxellaceae</taxon>
        <taxon>Moraxella</taxon>
    </lineage>
</organism>
<keyword evidence="2" id="KW-1185">Reference proteome</keyword>
<protein>
    <submittedName>
        <fullName evidence="1">Uncharacterized protein</fullName>
    </submittedName>
</protein>
<name>A0A066UAC5_9GAMM</name>
<comment type="caution">
    <text evidence="1">The sequence shown here is derived from an EMBL/GenBank/DDBJ whole genome shotgun (WGS) entry which is preliminary data.</text>
</comment>
<sequence>MAFPDESSGILMSWDNQTNTGWVKDDYLFEGELIFLETDKCLEELNIGDRIEYTIYYETEPLYKSYVVGFRKYIEWTPPVLTEQELQEI</sequence>
<gene>
    <name evidence="1" type="ORF">MBO_09603</name>
</gene>
<evidence type="ECO:0000313" key="2">
    <source>
        <dbReference type="Proteomes" id="UP000035860"/>
    </source>
</evidence>
<proteinExistence type="predicted"/>
<dbReference type="AlphaFoldDB" id="A0A066UAC5"/>
<dbReference type="RefSeq" id="WP_036367124.1">
    <property type="nucleotide sequence ID" value="NZ_AOMT01000043.1"/>
</dbReference>
<accession>A0A066UAC5</accession>
<dbReference type="OrthoDB" id="9907381at2"/>
<reference evidence="1 2" key="1">
    <citation type="journal article" date="2014" name="Genome Announc.">
        <title>Draft Genome Sequence of Moraxella bovoculi Strain 237T (ATCC BAA-1259T) Isolated from a Calf with Infectious Bovine Keratoconjunctivitis.</title>
        <authorList>
            <person name="Calcutt M.J."/>
            <person name="Foecking M.F."/>
            <person name="Martin N.T."/>
            <person name="Mhlanga-Mutangadura T."/>
            <person name="Reilly T.J."/>
        </authorList>
    </citation>
    <scope>NUCLEOTIDE SEQUENCE [LARGE SCALE GENOMIC DNA]</scope>
    <source>
        <strain evidence="1 2">237</strain>
    </source>
</reference>
<dbReference type="EMBL" id="AOMT01000043">
    <property type="protein sequence ID" value="KDN24391.1"/>
    <property type="molecule type" value="Genomic_DNA"/>
</dbReference>
<dbReference type="Proteomes" id="UP000035860">
    <property type="component" value="Unassembled WGS sequence"/>
</dbReference>